<gene>
    <name evidence="1" type="ORF">IE53DRAFT_412944</name>
</gene>
<name>A0ACD0NP55_9BASI</name>
<evidence type="ECO:0000313" key="2">
    <source>
        <dbReference type="Proteomes" id="UP000245626"/>
    </source>
</evidence>
<dbReference type="Proteomes" id="UP000245626">
    <property type="component" value="Unassembled WGS sequence"/>
</dbReference>
<accession>A0ACD0NP55</accession>
<sequence length="238" mass="24663">MDIQLPVMDGIEATKEIRKLERSANIGILPNTPPVTRSSSTSSSTSLIGGSCSKGSSTLLSPPAGGGGASDATASPSPPPPTPSPFRIQVIIVALTASVLNSDRVEALAAGCNDFLNKPVSLPWLNQKILEWGSMMYLMYSGISVAERGNGGGNQTSNTHPTTSEKIQVNLGFSHGPTERAKALASNLHMEPRSGRKNKVVAGKGELTGGGGAKMEKVAVVEGERKQGPNPSPVVSQH</sequence>
<evidence type="ECO:0000313" key="1">
    <source>
        <dbReference type="EMBL" id="PWN47572.1"/>
    </source>
</evidence>
<reference evidence="1 2" key="1">
    <citation type="journal article" date="2018" name="Mol. Biol. Evol.">
        <title>Broad Genomic Sampling Reveals a Smut Pathogenic Ancestry of the Fungal Clade Ustilaginomycotina.</title>
        <authorList>
            <person name="Kijpornyongpan T."/>
            <person name="Mondo S.J."/>
            <person name="Barry K."/>
            <person name="Sandor L."/>
            <person name="Lee J."/>
            <person name="Lipzen A."/>
            <person name="Pangilinan J."/>
            <person name="LaButti K."/>
            <person name="Hainaut M."/>
            <person name="Henrissat B."/>
            <person name="Grigoriev I.V."/>
            <person name="Spatafora J.W."/>
            <person name="Aime M.C."/>
        </authorList>
    </citation>
    <scope>NUCLEOTIDE SEQUENCE [LARGE SCALE GENOMIC DNA]</scope>
    <source>
        <strain evidence="1 2">SA 807</strain>
    </source>
</reference>
<keyword evidence="2" id="KW-1185">Reference proteome</keyword>
<organism evidence="1 2">
    <name type="scientific">Violaceomyces palustris</name>
    <dbReference type="NCBI Taxonomy" id="1673888"/>
    <lineage>
        <taxon>Eukaryota</taxon>
        <taxon>Fungi</taxon>
        <taxon>Dikarya</taxon>
        <taxon>Basidiomycota</taxon>
        <taxon>Ustilaginomycotina</taxon>
        <taxon>Ustilaginomycetes</taxon>
        <taxon>Violaceomycetales</taxon>
        <taxon>Violaceomycetaceae</taxon>
        <taxon>Violaceomyces</taxon>
    </lineage>
</organism>
<protein>
    <submittedName>
        <fullName evidence="1">Uncharacterized protein</fullName>
    </submittedName>
</protein>
<dbReference type="EMBL" id="KZ820394">
    <property type="protein sequence ID" value="PWN47572.1"/>
    <property type="molecule type" value="Genomic_DNA"/>
</dbReference>
<proteinExistence type="predicted"/>